<reference evidence="2" key="1">
    <citation type="journal article" date="2017" name="Nat. Ecol. Evol.">
        <title>Genome expansion and lineage-specific genetic innovations in the forest pathogenic fungi Armillaria.</title>
        <authorList>
            <person name="Sipos G."/>
            <person name="Prasanna A.N."/>
            <person name="Walter M.C."/>
            <person name="O'Connor E."/>
            <person name="Balint B."/>
            <person name="Krizsan K."/>
            <person name="Kiss B."/>
            <person name="Hess J."/>
            <person name="Varga T."/>
            <person name="Slot J."/>
            <person name="Riley R."/>
            <person name="Boka B."/>
            <person name="Rigling D."/>
            <person name="Barry K."/>
            <person name="Lee J."/>
            <person name="Mihaltcheva S."/>
            <person name="LaButti K."/>
            <person name="Lipzen A."/>
            <person name="Waldron R."/>
            <person name="Moloney N.M."/>
            <person name="Sperisen C."/>
            <person name="Kredics L."/>
            <person name="Vagvoelgyi C."/>
            <person name="Patrignani A."/>
            <person name="Fitzpatrick D."/>
            <person name="Nagy I."/>
            <person name="Doyle S."/>
            <person name="Anderson J.B."/>
            <person name="Grigoriev I.V."/>
            <person name="Gueldener U."/>
            <person name="Muensterkoetter M."/>
            <person name="Nagy L.G."/>
        </authorList>
    </citation>
    <scope>NUCLEOTIDE SEQUENCE [LARGE SCALE GENOMIC DNA]</scope>
    <source>
        <strain evidence="2">Ar21-2</strain>
    </source>
</reference>
<protein>
    <submittedName>
        <fullName evidence="1">Uncharacterized protein</fullName>
    </submittedName>
</protein>
<gene>
    <name evidence="1" type="ORF">ARMGADRAFT_568477</name>
</gene>
<dbReference type="EMBL" id="KZ293648">
    <property type="protein sequence ID" value="PBK98104.1"/>
    <property type="molecule type" value="Genomic_DNA"/>
</dbReference>
<evidence type="ECO:0000313" key="1">
    <source>
        <dbReference type="EMBL" id="PBK98104.1"/>
    </source>
</evidence>
<dbReference type="Proteomes" id="UP000217790">
    <property type="component" value="Unassembled WGS sequence"/>
</dbReference>
<keyword evidence="2" id="KW-1185">Reference proteome</keyword>
<sequence length="112" mass="12524">MKTAHRREVGCAGNARPYPHNSFLRVKYQVLAANGTSRAELLKEGLCAGMHTLKDHIKPFQTQTRRRLGCRVRTTDSCLDGVVVCNIPSTIFGGKQQTRPETWLREHGDACC</sequence>
<organism evidence="1 2">
    <name type="scientific">Armillaria gallica</name>
    <name type="common">Bulbous honey fungus</name>
    <name type="synonym">Armillaria bulbosa</name>
    <dbReference type="NCBI Taxonomy" id="47427"/>
    <lineage>
        <taxon>Eukaryota</taxon>
        <taxon>Fungi</taxon>
        <taxon>Dikarya</taxon>
        <taxon>Basidiomycota</taxon>
        <taxon>Agaricomycotina</taxon>
        <taxon>Agaricomycetes</taxon>
        <taxon>Agaricomycetidae</taxon>
        <taxon>Agaricales</taxon>
        <taxon>Marasmiineae</taxon>
        <taxon>Physalacriaceae</taxon>
        <taxon>Armillaria</taxon>
    </lineage>
</organism>
<dbReference type="AlphaFoldDB" id="A0A2H3DW65"/>
<proteinExistence type="predicted"/>
<name>A0A2H3DW65_ARMGA</name>
<evidence type="ECO:0000313" key="2">
    <source>
        <dbReference type="Proteomes" id="UP000217790"/>
    </source>
</evidence>
<dbReference type="InParanoid" id="A0A2H3DW65"/>
<accession>A0A2H3DW65</accession>
<dbReference type="OrthoDB" id="10502528at2759"/>